<dbReference type="eggNOG" id="KOG2885">
    <property type="taxonomic scope" value="Eukaryota"/>
</dbReference>
<feature type="compositionally biased region" description="Basic residues" evidence="4">
    <location>
        <begin position="500"/>
        <end position="519"/>
    </location>
</feature>
<evidence type="ECO:0008006" key="8">
    <source>
        <dbReference type="Google" id="ProtNLM"/>
    </source>
</evidence>
<proteinExistence type="inferred from homology"/>
<comment type="subcellular location">
    <subcellularLocation>
        <location evidence="1">Nucleus</location>
    </subcellularLocation>
</comment>
<organism evidence="7">
    <name type="scientific">Pseudogymnoascus destructans</name>
    <dbReference type="NCBI Taxonomy" id="655981"/>
    <lineage>
        <taxon>Eukaryota</taxon>
        <taxon>Fungi</taxon>
        <taxon>Dikarya</taxon>
        <taxon>Ascomycota</taxon>
        <taxon>Pezizomycotina</taxon>
        <taxon>Leotiomycetes</taxon>
        <taxon>Thelebolales</taxon>
        <taxon>Thelebolaceae</taxon>
        <taxon>Pseudogymnoascus</taxon>
    </lineage>
</organism>
<dbReference type="GeneID" id="36287589"/>
<dbReference type="InterPro" id="IPR029190">
    <property type="entry name" value="Rrp14/SURF6_C"/>
</dbReference>
<evidence type="ECO:0000256" key="2">
    <source>
        <dbReference type="ARBA" id="ARBA00005904"/>
    </source>
</evidence>
<dbReference type="InterPro" id="IPR007019">
    <property type="entry name" value="SURF6"/>
</dbReference>
<dbReference type="RefSeq" id="XP_024322824.1">
    <property type="nucleotide sequence ID" value="XM_024468149.1"/>
</dbReference>
<gene>
    <name evidence="7" type="ORF">VC83_04518</name>
</gene>
<feature type="compositionally biased region" description="Acidic residues" evidence="4">
    <location>
        <begin position="207"/>
        <end position="224"/>
    </location>
</feature>
<feature type="compositionally biased region" description="Basic and acidic residues" evidence="4">
    <location>
        <begin position="409"/>
        <end position="431"/>
    </location>
</feature>
<feature type="compositionally biased region" description="Basic residues" evidence="4">
    <location>
        <begin position="453"/>
        <end position="464"/>
    </location>
</feature>
<evidence type="ECO:0000313" key="7">
    <source>
        <dbReference type="EMBL" id="OAF57535.1"/>
    </source>
</evidence>
<feature type="compositionally biased region" description="Basic and acidic residues" evidence="4">
    <location>
        <begin position="44"/>
        <end position="72"/>
    </location>
</feature>
<dbReference type="GO" id="GO:0003723">
    <property type="term" value="F:RNA binding"/>
    <property type="evidence" value="ECO:0007669"/>
    <property type="project" value="TreeGrafter"/>
</dbReference>
<feature type="compositionally biased region" description="Basic and acidic residues" evidence="4">
    <location>
        <begin position="329"/>
        <end position="344"/>
    </location>
</feature>
<feature type="compositionally biased region" description="Acidic residues" evidence="4">
    <location>
        <begin position="178"/>
        <end position="200"/>
    </location>
</feature>
<evidence type="ECO:0000256" key="3">
    <source>
        <dbReference type="ARBA" id="ARBA00023242"/>
    </source>
</evidence>
<evidence type="ECO:0000259" key="6">
    <source>
        <dbReference type="Pfam" id="PF15459"/>
    </source>
</evidence>
<dbReference type="VEuPathDB" id="FungiDB:GMDG_08195"/>
<feature type="domain" description="Ribosomal RNA-processing protein 14/surfeit locus protein 6 C-terminal" evidence="5">
    <location>
        <begin position="309"/>
        <end position="504"/>
    </location>
</feature>
<dbReference type="Proteomes" id="UP000077154">
    <property type="component" value="Unassembled WGS sequence"/>
</dbReference>
<feature type="compositionally biased region" description="Basic and acidic residues" evidence="4">
    <location>
        <begin position="307"/>
        <end position="322"/>
    </location>
</feature>
<feature type="compositionally biased region" description="Basic and acidic residues" evidence="4">
    <location>
        <begin position="465"/>
        <end position="476"/>
    </location>
</feature>
<dbReference type="PANTHER" id="PTHR14369:SF0">
    <property type="entry name" value="SURFEIT LOCUS PROTEIN 6"/>
    <property type="match status" value="1"/>
</dbReference>
<feature type="compositionally biased region" description="Basic and acidic residues" evidence="4">
    <location>
        <begin position="441"/>
        <end position="450"/>
    </location>
</feature>
<evidence type="ECO:0000259" key="5">
    <source>
        <dbReference type="Pfam" id="PF04935"/>
    </source>
</evidence>
<protein>
    <recommendedName>
        <fullName evidence="8">Ribosomal RNA-processing protein 14/surfeit locus protein 6 C-terminal domain-containing protein</fullName>
    </recommendedName>
</protein>
<dbReference type="Pfam" id="PF04935">
    <property type="entry name" value="SURF6"/>
    <property type="match status" value="1"/>
</dbReference>
<comment type="similarity">
    <text evidence="2">Belongs to the SURF6 family.</text>
</comment>
<accession>A0A177A5N2</accession>
<dbReference type="OrthoDB" id="444809at2759"/>
<sequence>MADSSLQDRLRDHAKAFDGLLSLIPAKYYYGEDNSDQWKKKKQTKEEAAAARRAKLDPDSAKSAKDVMDERAKKRKLEQLEEEGSDIEGVEKELPRQGLKQGDAKNKKQKVQDKEDKKPNGTAKAPADDAEAAKQARIEAKKLKVQLKKEKATKKAEKQKAKKAKVAEQKVDLRDGDAEIDVEGIVAEDEVADETVEGDETTTGGDEMQDIEMDGIADEVDAENETSPQPTVSSTSTPQSPTFDTTDKPSTNSTSTSTSSVVPPTKAPKHIKLPTDPDLLKARLAARIEALRAARKADGPNGAPARNRQELMESRRKKEEQRRAHKKELRNQARAGEDARREEALASVRDSPASGIMSPAIHTAEANNFSFGRVAFADGQQLTDDLSSLLSAPKKRGPQDPATALQAAENKRLRLAGLDEGKRADIEEKDMWLAAKRHAHGEKVRDDGSLLKKTLKRKEKAKKKSEKEWGERKEGVAKSQAIRQKKREENLQKRKDSKGVKGKKGGKPGAKKGGAKPKSRPGFEGSFSSKKR</sequence>
<feature type="compositionally biased region" description="Low complexity" evidence="4">
    <location>
        <begin position="226"/>
        <end position="264"/>
    </location>
</feature>
<feature type="domain" description="Ribosomal RNA-processing protein 14 N-terminal" evidence="6">
    <location>
        <begin position="9"/>
        <end position="59"/>
    </location>
</feature>
<feature type="compositionally biased region" description="Basic and acidic residues" evidence="4">
    <location>
        <begin position="102"/>
        <end position="119"/>
    </location>
</feature>
<feature type="compositionally biased region" description="Basic and acidic residues" evidence="4">
    <location>
        <begin position="486"/>
        <end position="499"/>
    </location>
</feature>
<keyword evidence="3" id="KW-0539">Nucleus</keyword>
<dbReference type="GO" id="GO:0003677">
    <property type="term" value="F:DNA binding"/>
    <property type="evidence" value="ECO:0007669"/>
    <property type="project" value="TreeGrafter"/>
</dbReference>
<evidence type="ECO:0000256" key="4">
    <source>
        <dbReference type="SAM" id="MobiDB-lite"/>
    </source>
</evidence>
<evidence type="ECO:0000256" key="1">
    <source>
        <dbReference type="ARBA" id="ARBA00004123"/>
    </source>
</evidence>
<dbReference type="AlphaFoldDB" id="A0A177A5N2"/>
<feature type="region of interest" description="Disordered" evidence="4">
    <location>
        <begin position="387"/>
        <end position="532"/>
    </location>
</feature>
<feature type="region of interest" description="Disordered" evidence="4">
    <location>
        <begin position="32"/>
        <end position="278"/>
    </location>
</feature>
<dbReference type="PANTHER" id="PTHR14369">
    <property type="entry name" value="SURFEIT LOCUS PROTEIN 6"/>
    <property type="match status" value="1"/>
</dbReference>
<name>A0A177A5N2_9PEZI</name>
<dbReference type="InterPro" id="IPR029188">
    <property type="entry name" value="Rrp14_N"/>
</dbReference>
<dbReference type="Pfam" id="PF15459">
    <property type="entry name" value="RRP14"/>
    <property type="match status" value="1"/>
</dbReference>
<feature type="compositionally biased region" description="Basic and acidic residues" evidence="4">
    <location>
        <begin position="131"/>
        <end position="177"/>
    </location>
</feature>
<reference evidence="7" key="1">
    <citation type="submission" date="2016-03" db="EMBL/GenBank/DDBJ databases">
        <title>Updated assembly of Pseudogymnoascus destructans, the fungus causing white-nose syndrome of bats.</title>
        <authorList>
            <person name="Palmer J.M."/>
            <person name="Drees K.P."/>
            <person name="Foster J.T."/>
            <person name="Lindner D.L."/>
        </authorList>
    </citation>
    <scope>NUCLEOTIDE SEQUENCE [LARGE SCALE GENOMIC DNA]</scope>
    <source>
        <strain evidence="7">20631-21</strain>
    </source>
</reference>
<dbReference type="EMBL" id="KV441400">
    <property type="protein sequence ID" value="OAF57535.1"/>
    <property type="molecule type" value="Genomic_DNA"/>
</dbReference>
<dbReference type="GO" id="GO:0042273">
    <property type="term" value="P:ribosomal large subunit biogenesis"/>
    <property type="evidence" value="ECO:0007669"/>
    <property type="project" value="TreeGrafter"/>
</dbReference>
<feature type="region of interest" description="Disordered" evidence="4">
    <location>
        <begin position="292"/>
        <end position="356"/>
    </location>
</feature>
<dbReference type="GO" id="GO:0005730">
    <property type="term" value="C:nucleolus"/>
    <property type="evidence" value="ECO:0007669"/>
    <property type="project" value="TreeGrafter"/>
</dbReference>
<dbReference type="GO" id="GO:0042274">
    <property type="term" value="P:ribosomal small subunit biogenesis"/>
    <property type="evidence" value="ECO:0007669"/>
    <property type="project" value="TreeGrafter"/>
</dbReference>